<dbReference type="EMBL" id="GISG01038859">
    <property type="protein sequence ID" value="MBA4622449.1"/>
    <property type="molecule type" value="Transcribed_RNA"/>
</dbReference>
<reference evidence="1" key="1">
    <citation type="journal article" date="2013" name="J. Plant Res.">
        <title>Effect of fungi and light on seed germination of three Opuntia species from semiarid lands of central Mexico.</title>
        <authorList>
            <person name="Delgado-Sanchez P."/>
            <person name="Jimenez-Bremont J.F."/>
            <person name="Guerrero-Gonzalez Mde L."/>
            <person name="Flores J."/>
        </authorList>
    </citation>
    <scope>NUCLEOTIDE SEQUENCE</scope>
    <source>
        <tissue evidence="1">Cladode</tissue>
    </source>
</reference>
<organism evidence="1">
    <name type="scientific">Opuntia streptacantha</name>
    <name type="common">Prickly pear cactus</name>
    <name type="synonym">Opuntia cardona</name>
    <dbReference type="NCBI Taxonomy" id="393608"/>
    <lineage>
        <taxon>Eukaryota</taxon>
        <taxon>Viridiplantae</taxon>
        <taxon>Streptophyta</taxon>
        <taxon>Embryophyta</taxon>
        <taxon>Tracheophyta</taxon>
        <taxon>Spermatophyta</taxon>
        <taxon>Magnoliopsida</taxon>
        <taxon>eudicotyledons</taxon>
        <taxon>Gunneridae</taxon>
        <taxon>Pentapetalae</taxon>
        <taxon>Caryophyllales</taxon>
        <taxon>Cactineae</taxon>
        <taxon>Cactaceae</taxon>
        <taxon>Opuntioideae</taxon>
        <taxon>Opuntia</taxon>
    </lineage>
</organism>
<protein>
    <submittedName>
        <fullName evidence="1">Uncharacterized protein</fullName>
    </submittedName>
</protein>
<dbReference type="GO" id="GO:0016757">
    <property type="term" value="F:glycosyltransferase activity"/>
    <property type="evidence" value="ECO:0007669"/>
    <property type="project" value="InterPro"/>
</dbReference>
<dbReference type="PANTHER" id="PTHR20961:SF5">
    <property type="entry name" value="GLYCOSYLTRANSFERASE-RELATED"/>
    <property type="match status" value="1"/>
</dbReference>
<dbReference type="AlphaFoldDB" id="A0A7C9CW35"/>
<reference evidence="1" key="2">
    <citation type="submission" date="2020-07" db="EMBL/GenBank/DDBJ databases">
        <authorList>
            <person name="Vera ALvarez R."/>
            <person name="Arias-Moreno D.M."/>
            <person name="Jimenez-Jacinto V."/>
            <person name="Jimenez-Bremont J.F."/>
            <person name="Swaminathan K."/>
            <person name="Moose S.P."/>
            <person name="Guerrero-Gonzalez M.L."/>
            <person name="Marino-Ramirez L."/>
            <person name="Landsman D."/>
            <person name="Rodriguez-Kessler M."/>
            <person name="Delgado-Sanchez P."/>
        </authorList>
    </citation>
    <scope>NUCLEOTIDE SEQUENCE</scope>
    <source>
        <tissue evidence="1">Cladode</tissue>
    </source>
</reference>
<dbReference type="PANTHER" id="PTHR20961">
    <property type="entry name" value="GLYCOSYLTRANSFERASE"/>
    <property type="match status" value="1"/>
</dbReference>
<dbReference type="InterPro" id="IPR007657">
    <property type="entry name" value="Glycosyltransferase_61"/>
</dbReference>
<evidence type="ECO:0000313" key="1">
    <source>
        <dbReference type="EMBL" id="MBA4622449.1"/>
    </source>
</evidence>
<name>A0A7C9CW35_OPUST</name>
<accession>A0A7C9CW35</accession>
<sequence length="146" mass="16299">MLSVLGAQDDQKSGLQLGEVIQPKKFEPFLVPICNFSEDKSDFCEIDGDIRIQGNSSSIFFTSSQIGTVQKSNTRWTIKLYARKTDRYAMAEDEDLLLKPAPSNQDMPGCTVNHTIPAVVFSGRGYTGNFFHDFSDVMITTISHRP</sequence>
<proteinExistence type="predicted"/>